<dbReference type="GO" id="GO:0016226">
    <property type="term" value="P:iron-sulfur cluster assembly"/>
    <property type="evidence" value="ECO:0007669"/>
    <property type="project" value="InterPro"/>
</dbReference>
<dbReference type="InterPro" id="IPR008011">
    <property type="entry name" value="Complex1_LYR_dom"/>
</dbReference>
<proteinExistence type="inferred from homology"/>
<keyword evidence="4" id="KW-1185">Reference proteome</keyword>
<dbReference type="Proteomes" id="UP001150907">
    <property type="component" value="Unassembled WGS sequence"/>
</dbReference>
<protein>
    <submittedName>
        <fullName evidence="3">LYR motif-containing protein 4</fullName>
    </submittedName>
</protein>
<evidence type="ECO:0000256" key="1">
    <source>
        <dbReference type="ARBA" id="ARBA00009508"/>
    </source>
</evidence>
<dbReference type="GO" id="GO:1990221">
    <property type="term" value="C:L-cysteine desulfurase complex"/>
    <property type="evidence" value="ECO:0007669"/>
    <property type="project" value="TreeGrafter"/>
</dbReference>
<reference evidence="3" key="1">
    <citation type="submission" date="2022-07" db="EMBL/GenBank/DDBJ databases">
        <title>Phylogenomic reconstructions and comparative analyses of Kickxellomycotina fungi.</title>
        <authorList>
            <person name="Reynolds N.K."/>
            <person name="Stajich J.E."/>
            <person name="Barry K."/>
            <person name="Grigoriev I.V."/>
            <person name="Crous P."/>
            <person name="Smith M.E."/>
        </authorList>
    </citation>
    <scope>NUCLEOTIDE SEQUENCE</scope>
    <source>
        <strain evidence="3">IMI 214461</strain>
    </source>
</reference>
<gene>
    <name evidence="3" type="primary">LYRM4</name>
    <name evidence="3" type="ORF">H4R26_003875</name>
</gene>
<dbReference type="OrthoDB" id="275715at2759"/>
<dbReference type="Pfam" id="PF05347">
    <property type="entry name" value="Complex1_LYR"/>
    <property type="match status" value="1"/>
</dbReference>
<sequence>MATLGRAEILGLYRQSLRAAQRFETYNFREYFIRRTRDRFRAVKAAGSSEAAERGVQEAQSELSIMRRQGELNRMFSHTRTVLEVDGGRGGRAARSRGV</sequence>
<dbReference type="InterPro" id="IPR051522">
    <property type="entry name" value="ISC_assembly_LYR"/>
</dbReference>
<comment type="similarity">
    <text evidence="1">Belongs to the complex I LYR family.</text>
</comment>
<dbReference type="GO" id="GO:0005739">
    <property type="term" value="C:mitochondrion"/>
    <property type="evidence" value="ECO:0007669"/>
    <property type="project" value="TreeGrafter"/>
</dbReference>
<organism evidence="3 4">
    <name type="scientific">Coemansia thaxteri</name>
    <dbReference type="NCBI Taxonomy" id="2663907"/>
    <lineage>
        <taxon>Eukaryota</taxon>
        <taxon>Fungi</taxon>
        <taxon>Fungi incertae sedis</taxon>
        <taxon>Zoopagomycota</taxon>
        <taxon>Kickxellomycotina</taxon>
        <taxon>Kickxellomycetes</taxon>
        <taxon>Kickxellales</taxon>
        <taxon>Kickxellaceae</taxon>
        <taxon>Coemansia</taxon>
    </lineage>
</organism>
<evidence type="ECO:0000313" key="3">
    <source>
        <dbReference type="EMBL" id="KAJ2001912.1"/>
    </source>
</evidence>
<evidence type="ECO:0000313" key="4">
    <source>
        <dbReference type="Proteomes" id="UP001150907"/>
    </source>
</evidence>
<feature type="domain" description="Complex 1 LYR protein" evidence="2">
    <location>
        <begin position="8"/>
        <end position="63"/>
    </location>
</feature>
<dbReference type="EMBL" id="JANBQF010000353">
    <property type="protein sequence ID" value="KAJ2001912.1"/>
    <property type="molecule type" value="Genomic_DNA"/>
</dbReference>
<evidence type="ECO:0000259" key="2">
    <source>
        <dbReference type="Pfam" id="PF05347"/>
    </source>
</evidence>
<dbReference type="CDD" id="cd20264">
    <property type="entry name" value="Complex1_LYR_LYRM4"/>
    <property type="match status" value="1"/>
</dbReference>
<accession>A0A9W8BDQ5</accession>
<dbReference type="InterPro" id="IPR045297">
    <property type="entry name" value="Complex1_LYR_LYRM4"/>
</dbReference>
<dbReference type="AlphaFoldDB" id="A0A9W8BDQ5"/>
<dbReference type="PANTHER" id="PTHR13166">
    <property type="entry name" value="PROTEIN C6ORF149"/>
    <property type="match status" value="1"/>
</dbReference>
<name>A0A9W8BDQ5_9FUNG</name>
<dbReference type="PANTHER" id="PTHR13166:SF7">
    <property type="entry name" value="LYR MOTIF-CONTAINING PROTEIN 4"/>
    <property type="match status" value="1"/>
</dbReference>
<comment type="caution">
    <text evidence="3">The sequence shown here is derived from an EMBL/GenBank/DDBJ whole genome shotgun (WGS) entry which is preliminary data.</text>
</comment>